<protein>
    <submittedName>
        <fullName evidence="5">Integrase</fullName>
    </submittedName>
</protein>
<dbReference type="EMBL" id="PDCP01000050">
    <property type="protein sequence ID" value="PEG35155.1"/>
    <property type="molecule type" value="Genomic_DNA"/>
</dbReference>
<dbReference type="Pfam" id="PF00589">
    <property type="entry name" value="Phage_integrase"/>
    <property type="match status" value="1"/>
</dbReference>
<dbReference type="Gene3D" id="1.10.443.10">
    <property type="entry name" value="Intergrase catalytic core"/>
    <property type="match status" value="1"/>
</dbReference>
<dbReference type="OrthoDB" id="3698359at2"/>
<gene>
    <name evidence="5" type="ORF">CQY20_22945</name>
</gene>
<evidence type="ECO:0000256" key="2">
    <source>
        <dbReference type="ARBA" id="ARBA00023125"/>
    </source>
</evidence>
<dbReference type="PANTHER" id="PTHR30349">
    <property type="entry name" value="PHAGE INTEGRASE-RELATED"/>
    <property type="match status" value="1"/>
</dbReference>
<accession>A0A2A7MTV5</accession>
<keyword evidence="3" id="KW-0233">DNA recombination</keyword>
<evidence type="ECO:0000313" key="6">
    <source>
        <dbReference type="Proteomes" id="UP000220914"/>
    </source>
</evidence>
<dbReference type="PANTHER" id="PTHR30349:SF41">
    <property type="entry name" value="INTEGRASE_RECOMBINASE PROTEIN MJ0367-RELATED"/>
    <property type="match status" value="1"/>
</dbReference>
<evidence type="ECO:0000256" key="3">
    <source>
        <dbReference type="ARBA" id="ARBA00023172"/>
    </source>
</evidence>
<evidence type="ECO:0000256" key="1">
    <source>
        <dbReference type="ARBA" id="ARBA00008857"/>
    </source>
</evidence>
<dbReference type="GO" id="GO:0003677">
    <property type="term" value="F:DNA binding"/>
    <property type="evidence" value="ECO:0007669"/>
    <property type="project" value="UniProtKB-KW"/>
</dbReference>
<comment type="caution">
    <text evidence="5">The sequence shown here is derived from an EMBL/GenBank/DDBJ whole genome shotgun (WGS) entry which is preliminary data.</text>
</comment>
<comment type="similarity">
    <text evidence="1">Belongs to the 'phage' integrase family.</text>
</comment>
<dbReference type="GO" id="GO:0015074">
    <property type="term" value="P:DNA integration"/>
    <property type="evidence" value="ECO:0007669"/>
    <property type="project" value="InterPro"/>
</dbReference>
<evidence type="ECO:0000259" key="4">
    <source>
        <dbReference type="PROSITE" id="PS51898"/>
    </source>
</evidence>
<dbReference type="GO" id="GO:0006310">
    <property type="term" value="P:DNA recombination"/>
    <property type="evidence" value="ECO:0007669"/>
    <property type="project" value="UniProtKB-KW"/>
</dbReference>
<organism evidence="5 6">
    <name type="scientific">Mycolicibacterium agri</name>
    <name type="common">Mycobacterium agri</name>
    <dbReference type="NCBI Taxonomy" id="36811"/>
    <lineage>
        <taxon>Bacteria</taxon>
        <taxon>Bacillati</taxon>
        <taxon>Actinomycetota</taxon>
        <taxon>Actinomycetes</taxon>
        <taxon>Mycobacteriales</taxon>
        <taxon>Mycobacteriaceae</taxon>
        <taxon>Mycolicibacterium</taxon>
    </lineage>
</organism>
<dbReference type="InterPro" id="IPR013762">
    <property type="entry name" value="Integrase-like_cat_sf"/>
</dbReference>
<feature type="domain" description="Tyr recombinase" evidence="4">
    <location>
        <begin position="117"/>
        <end position="327"/>
    </location>
</feature>
<reference evidence="5 6" key="1">
    <citation type="submission" date="2017-10" db="EMBL/GenBank/DDBJ databases">
        <title>The new phylogeny of genus Mycobacterium.</title>
        <authorList>
            <person name="Tortoli E."/>
            <person name="Trovato A."/>
            <person name="Cirillo D.M."/>
        </authorList>
    </citation>
    <scope>NUCLEOTIDE SEQUENCE [LARGE SCALE GENOMIC DNA]</scope>
    <source>
        <strain evidence="5 6">CCUG37673</strain>
    </source>
</reference>
<dbReference type="InterPro" id="IPR050090">
    <property type="entry name" value="Tyrosine_recombinase_XerCD"/>
</dbReference>
<proteinExistence type="inferred from homology"/>
<dbReference type="AlphaFoldDB" id="A0A2A7MTV5"/>
<name>A0A2A7MTV5_MYCAG</name>
<dbReference type="InterPro" id="IPR011010">
    <property type="entry name" value="DNA_brk_join_enz"/>
</dbReference>
<dbReference type="RefSeq" id="WP_097942391.1">
    <property type="nucleotide sequence ID" value="NZ_BLKS01000001.1"/>
</dbReference>
<dbReference type="Proteomes" id="UP000220914">
    <property type="component" value="Unassembled WGS sequence"/>
</dbReference>
<evidence type="ECO:0000313" key="5">
    <source>
        <dbReference type="EMBL" id="PEG35155.1"/>
    </source>
</evidence>
<dbReference type="InterPro" id="IPR002104">
    <property type="entry name" value="Integrase_catalytic"/>
</dbReference>
<keyword evidence="6" id="KW-1185">Reference proteome</keyword>
<keyword evidence="2" id="KW-0238">DNA-binding</keyword>
<dbReference type="SUPFAM" id="SSF56349">
    <property type="entry name" value="DNA breaking-rejoining enzymes"/>
    <property type="match status" value="1"/>
</dbReference>
<sequence length="342" mass="39121">MLEGWRRQQSARFLRPSTMLMRLRLINRLVDFTGLYPWQWTPADGEAFIDHLRNLDEPRALSTVRGYEVAINLFLEFLLDPRYGWASACEERFGEVPQLIFHDGNSIVHRSDYEGDPRRRPLTYDEIQALFDAADARPSKIVRRGVKGGLGAARDATVLKLIYAFGLRRTEASKLDLVDLRANPQMPQFGRFGSLMVRFGKSSKGAAPKRRCVLLVPEMDWIIEVLDQWLTELRPRFSPGPHPALWITERVGRLQPRSINDAFVAAKRDAGLDEHLDVHCLRHSAVTHWTEFGYPARFSQEQVGHSHASTTAIYTGVSNEFRNQMLVASLKGRLGKNWDVIR</sequence>
<dbReference type="PROSITE" id="PS51898">
    <property type="entry name" value="TYR_RECOMBINASE"/>
    <property type="match status" value="1"/>
</dbReference>